<dbReference type="PRINTS" id="PR00352">
    <property type="entry name" value="3FE4SFRDOXIN"/>
</dbReference>
<dbReference type="PANTHER" id="PTHR36923:SF3">
    <property type="entry name" value="FERREDOXIN"/>
    <property type="match status" value="1"/>
</dbReference>
<name>A0ABW6MHG3_9ACTN</name>
<evidence type="ECO:0000256" key="8">
    <source>
        <dbReference type="RuleBase" id="RU368020"/>
    </source>
</evidence>
<accession>A0ABW6MHG3</accession>
<sequence length="62" mass="6811">MKAVIDTDRCRGHGICWSICPEVFDLTDDGYAEVLTPEVPTAYEAQVREAADSCPEHAITVN</sequence>
<keyword evidence="4 8" id="KW-0249">Electron transport</keyword>
<keyword evidence="7" id="KW-0003">3Fe-4S</keyword>
<keyword evidence="6 8" id="KW-0411">Iron-sulfur</keyword>
<proteinExistence type="predicted"/>
<evidence type="ECO:0000259" key="9">
    <source>
        <dbReference type="PROSITE" id="PS51379"/>
    </source>
</evidence>
<keyword evidence="5 8" id="KW-0408">Iron</keyword>
<dbReference type="PROSITE" id="PS51379">
    <property type="entry name" value="4FE4S_FER_2"/>
    <property type="match status" value="1"/>
</dbReference>
<comment type="cofactor">
    <cofactor evidence="1">
        <name>[3Fe-4S] cluster</name>
        <dbReference type="ChEBI" id="CHEBI:21137"/>
    </cofactor>
</comment>
<dbReference type="InterPro" id="IPR051269">
    <property type="entry name" value="Fe-S_cluster_ET"/>
</dbReference>
<evidence type="ECO:0000256" key="6">
    <source>
        <dbReference type="ARBA" id="ARBA00023014"/>
    </source>
</evidence>
<keyword evidence="11" id="KW-1185">Reference proteome</keyword>
<dbReference type="Proteomes" id="UP001601303">
    <property type="component" value="Unassembled WGS sequence"/>
</dbReference>
<keyword evidence="2 8" id="KW-0813">Transport</keyword>
<evidence type="ECO:0000256" key="1">
    <source>
        <dbReference type="ARBA" id="ARBA00001927"/>
    </source>
</evidence>
<dbReference type="EMBL" id="JBIAHM010000018">
    <property type="protein sequence ID" value="MFE9604992.1"/>
    <property type="molecule type" value="Genomic_DNA"/>
</dbReference>
<gene>
    <name evidence="10" type="ORF">ACFYNQ_41420</name>
</gene>
<protein>
    <recommendedName>
        <fullName evidence="8">Ferredoxin</fullName>
    </recommendedName>
</protein>
<keyword evidence="3 8" id="KW-0479">Metal-binding</keyword>
<dbReference type="InterPro" id="IPR017896">
    <property type="entry name" value="4Fe4S_Fe-S-bd"/>
</dbReference>
<dbReference type="PANTHER" id="PTHR36923">
    <property type="entry name" value="FERREDOXIN"/>
    <property type="match status" value="1"/>
</dbReference>
<feature type="domain" description="4Fe-4S ferredoxin-type" evidence="9">
    <location>
        <begin position="1"/>
        <end position="29"/>
    </location>
</feature>
<organism evidence="10 11">
    <name type="scientific">Streptomyces hokutonensis</name>
    <dbReference type="NCBI Taxonomy" id="1306990"/>
    <lineage>
        <taxon>Bacteria</taxon>
        <taxon>Bacillati</taxon>
        <taxon>Actinomycetota</taxon>
        <taxon>Actinomycetes</taxon>
        <taxon>Kitasatosporales</taxon>
        <taxon>Streptomycetaceae</taxon>
        <taxon>Streptomyces</taxon>
    </lineage>
</organism>
<dbReference type="SUPFAM" id="SSF54862">
    <property type="entry name" value="4Fe-4S ferredoxins"/>
    <property type="match status" value="1"/>
</dbReference>
<reference evidence="10 11" key="1">
    <citation type="submission" date="2024-10" db="EMBL/GenBank/DDBJ databases">
        <title>The Natural Products Discovery Center: Release of the First 8490 Sequenced Strains for Exploring Actinobacteria Biosynthetic Diversity.</title>
        <authorList>
            <person name="Kalkreuter E."/>
            <person name="Kautsar S.A."/>
            <person name="Yang D."/>
            <person name="Bader C.D."/>
            <person name="Teijaro C.N."/>
            <person name="Fluegel L."/>
            <person name="Davis C.M."/>
            <person name="Simpson J.R."/>
            <person name="Lauterbach L."/>
            <person name="Steele A.D."/>
            <person name="Gui C."/>
            <person name="Meng S."/>
            <person name="Li G."/>
            <person name="Viehrig K."/>
            <person name="Ye F."/>
            <person name="Su P."/>
            <person name="Kiefer A.F."/>
            <person name="Nichols A."/>
            <person name="Cepeda A.J."/>
            <person name="Yan W."/>
            <person name="Fan B."/>
            <person name="Jiang Y."/>
            <person name="Adhikari A."/>
            <person name="Zheng C.-J."/>
            <person name="Schuster L."/>
            <person name="Cowan T.M."/>
            <person name="Smanski M.J."/>
            <person name="Chevrette M.G."/>
            <person name="De Carvalho L.P.S."/>
            <person name="Shen B."/>
        </authorList>
    </citation>
    <scope>NUCLEOTIDE SEQUENCE [LARGE SCALE GENOMIC DNA]</scope>
    <source>
        <strain evidence="10 11">NPDC006488</strain>
    </source>
</reference>
<dbReference type="Pfam" id="PF13459">
    <property type="entry name" value="Fer4_15"/>
    <property type="match status" value="1"/>
</dbReference>
<evidence type="ECO:0000313" key="11">
    <source>
        <dbReference type="Proteomes" id="UP001601303"/>
    </source>
</evidence>
<evidence type="ECO:0000313" key="10">
    <source>
        <dbReference type="EMBL" id="MFE9604992.1"/>
    </source>
</evidence>
<comment type="function">
    <text evidence="8">Ferredoxins are iron-sulfur proteins that transfer electrons in a wide variety of metabolic reactions.</text>
</comment>
<comment type="caution">
    <text evidence="10">The sequence shown here is derived from an EMBL/GenBank/DDBJ whole genome shotgun (WGS) entry which is preliminary data.</text>
</comment>
<dbReference type="RefSeq" id="WP_388113832.1">
    <property type="nucleotide sequence ID" value="NZ_JBIAHM010000018.1"/>
</dbReference>
<evidence type="ECO:0000256" key="3">
    <source>
        <dbReference type="ARBA" id="ARBA00022723"/>
    </source>
</evidence>
<evidence type="ECO:0000256" key="4">
    <source>
        <dbReference type="ARBA" id="ARBA00022982"/>
    </source>
</evidence>
<dbReference type="Gene3D" id="3.30.70.20">
    <property type="match status" value="1"/>
</dbReference>
<dbReference type="InterPro" id="IPR001080">
    <property type="entry name" value="3Fe4S_ferredoxin"/>
</dbReference>
<evidence type="ECO:0000256" key="7">
    <source>
        <dbReference type="ARBA" id="ARBA00023291"/>
    </source>
</evidence>
<evidence type="ECO:0000256" key="5">
    <source>
        <dbReference type="ARBA" id="ARBA00023004"/>
    </source>
</evidence>
<evidence type="ECO:0000256" key="2">
    <source>
        <dbReference type="ARBA" id="ARBA00022448"/>
    </source>
</evidence>